<evidence type="ECO:0000256" key="8">
    <source>
        <dbReference type="ARBA" id="ARBA00034120"/>
    </source>
</evidence>
<dbReference type="GO" id="GO:0003723">
    <property type="term" value="F:RNA binding"/>
    <property type="evidence" value="ECO:0007669"/>
    <property type="project" value="InterPro"/>
</dbReference>
<evidence type="ECO:0000259" key="10">
    <source>
        <dbReference type="PROSITE" id="PS50878"/>
    </source>
</evidence>
<keyword evidence="6" id="KW-0695">RNA-directed DNA polymerase</keyword>
<dbReference type="GO" id="GO:0051607">
    <property type="term" value="P:defense response to virus"/>
    <property type="evidence" value="ECO:0007669"/>
    <property type="project" value="UniProtKB-KW"/>
</dbReference>
<accession>A0A2N9P6P5</accession>
<dbReference type="GO" id="GO:0046872">
    <property type="term" value="F:metal ion binding"/>
    <property type="evidence" value="ECO:0007669"/>
    <property type="project" value="UniProtKB-KW"/>
</dbReference>
<evidence type="ECO:0000256" key="6">
    <source>
        <dbReference type="ARBA" id="ARBA00022918"/>
    </source>
</evidence>
<evidence type="ECO:0000256" key="7">
    <source>
        <dbReference type="ARBA" id="ARBA00023118"/>
    </source>
</evidence>
<dbReference type="SUPFAM" id="SSF56672">
    <property type="entry name" value="DNA/RNA polymerases"/>
    <property type="match status" value="1"/>
</dbReference>
<evidence type="ECO:0000256" key="4">
    <source>
        <dbReference type="ARBA" id="ARBA00022723"/>
    </source>
</evidence>
<evidence type="ECO:0000256" key="3">
    <source>
        <dbReference type="ARBA" id="ARBA00022695"/>
    </source>
</evidence>
<dbReference type="Pfam" id="PF00078">
    <property type="entry name" value="RVT_1"/>
    <property type="match status" value="1"/>
</dbReference>
<dbReference type="PRINTS" id="PR00866">
    <property type="entry name" value="RNADNAPOLMS"/>
</dbReference>
<evidence type="ECO:0000256" key="5">
    <source>
        <dbReference type="ARBA" id="ARBA00022842"/>
    </source>
</evidence>
<comment type="catalytic activity">
    <reaction evidence="9">
        <text>DNA(n) + a 2'-deoxyribonucleoside 5'-triphosphate = DNA(n+1) + diphosphate</text>
        <dbReference type="Rhea" id="RHEA:22508"/>
        <dbReference type="Rhea" id="RHEA-COMP:17339"/>
        <dbReference type="Rhea" id="RHEA-COMP:17340"/>
        <dbReference type="ChEBI" id="CHEBI:33019"/>
        <dbReference type="ChEBI" id="CHEBI:61560"/>
        <dbReference type="ChEBI" id="CHEBI:173112"/>
        <dbReference type="EC" id="2.7.7.49"/>
    </reaction>
</comment>
<evidence type="ECO:0000256" key="9">
    <source>
        <dbReference type="ARBA" id="ARBA00048173"/>
    </source>
</evidence>
<keyword evidence="4" id="KW-0479">Metal-binding</keyword>
<dbReference type="PANTHER" id="PTHR34047">
    <property type="entry name" value="NUCLEAR INTRON MATURASE 1, MITOCHONDRIAL-RELATED"/>
    <property type="match status" value="1"/>
</dbReference>
<dbReference type="NCBIfam" id="TIGR04416">
    <property type="entry name" value="group_II_RT_mat"/>
    <property type="match status" value="1"/>
</dbReference>
<sequence length="453" mass="52296">MVNGIPPRRIALINENRLKPAKMITRVVHPYNLQKALEHVIANKGSAGVDGISIRELRMVFSEKKLQLIEAIQQGNYQVQPILGVTIPKGNGKTRLLGVPTTTERMLQQAVMQSIAPLFEPEFSNYSFGFRPNKNARQAIGQAREFIHQGLNHIVDIDLKNFFDEVDHCLLLNLIHQKVKCKATMQLIRKWLRAPIKINGKLQKRRKGVPQGSPLSPLLSNILLHQLDKEMSRRGHKFVRYADDFSIYCKSQNQAKATRVVIEKFLKNNLKLTVNQEKSGIRKPVNFTILGFGFVPRYEKGSKNKYQLIVADKAWKKLKERLKTITRKTTPATFEERITKINEIQRGWLNYFQGTSILGKLRDLDGWLRNRLRYCIWHNWKKPERKRKNLIRLGVDHDHAYAWSRTRKGGWAIAQSPILSTTITLQRLKKRGYISLTELHLQLNPSLCEPPST</sequence>
<dbReference type="AlphaFoldDB" id="A0A2N9P6P5"/>
<evidence type="ECO:0000256" key="1">
    <source>
        <dbReference type="ARBA" id="ARBA00012493"/>
    </source>
</evidence>
<comment type="similarity">
    <text evidence="8">Belongs to the bacterial reverse transcriptase family.</text>
</comment>
<organism evidence="11 12">
    <name type="scientific">Flavobacterium columnare</name>
    <dbReference type="NCBI Taxonomy" id="996"/>
    <lineage>
        <taxon>Bacteria</taxon>
        <taxon>Pseudomonadati</taxon>
        <taxon>Bacteroidota</taxon>
        <taxon>Flavobacteriia</taxon>
        <taxon>Flavobacteriales</taxon>
        <taxon>Flavobacteriaceae</taxon>
        <taxon>Flavobacterium</taxon>
    </lineage>
</organism>
<keyword evidence="3" id="KW-0548">Nucleotidyltransferase</keyword>
<dbReference type="Pfam" id="PF08388">
    <property type="entry name" value="GIIM"/>
    <property type="match status" value="1"/>
</dbReference>
<dbReference type="InterPro" id="IPR000123">
    <property type="entry name" value="Reverse_transcriptase_msDNA"/>
</dbReference>
<feature type="domain" description="Reverse transcriptase" evidence="10">
    <location>
        <begin position="68"/>
        <end position="294"/>
    </location>
</feature>
<protein>
    <recommendedName>
        <fullName evidence="1">RNA-directed DNA polymerase</fullName>
        <ecNumber evidence="1">2.7.7.49</ecNumber>
    </recommendedName>
</protein>
<dbReference type="InterPro" id="IPR051083">
    <property type="entry name" value="GrpII_Intron_Splice-Mob/Def"/>
</dbReference>
<dbReference type="PANTHER" id="PTHR34047:SF8">
    <property type="entry name" value="PROTEIN YKFC"/>
    <property type="match status" value="1"/>
</dbReference>
<dbReference type="EMBL" id="OLKH01000005">
    <property type="protein sequence ID" value="SPE76027.1"/>
    <property type="molecule type" value="Genomic_DNA"/>
</dbReference>
<evidence type="ECO:0000256" key="2">
    <source>
        <dbReference type="ARBA" id="ARBA00022679"/>
    </source>
</evidence>
<dbReference type="InterPro" id="IPR013597">
    <property type="entry name" value="Mat_intron_G2"/>
</dbReference>
<dbReference type="EC" id="2.7.7.49" evidence="1"/>
<dbReference type="InterPro" id="IPR043502">
    <property type="entry name" value="DNA/RNA_pol_sf"/>
</dbReference>
<proteinExistence type="inferred from homology"/>
<evidence type="ECO:0000313" key="12">
    <source>
        <dbReference type="Proteomes" id="UP000238180"/>
    </source>
</evidence>
<gene>
    <name evidence="11" type="primary">ltrA</name>
    <name evidence="11" type="ORF">FLACOL_00001</name>
</gene>
<dbReference type="Proteomes" id="UP000238180">
    <property type="component" value="Unassembled WGS sequence"/>
</dbReference>
<name>A0A2N9P6P5_9FLAO</name>
<dbReference type="PROSITE" id="PS50878">
    <property type="entry name" value="RT_POL"/>
    <property type="match status" value="1"/>
</dbReference>
<keyword evidence="7" id="KW-0051">Antiviral defense</keyword>
<evidence type="ECO:0000313" key="11">
    <source>
        <dbReference type="EMBL" id="SPE76027.1"/>
    </source>
</evidence>
<dbReference type="CDD" id="cd01651">
    <property type="entry name" value="RT_G2_intron"/>
    <property type="match status" value="1"/>
</dbReference>
<keyword evidence="5" id="KW-0460">Magnesium</keyword>
<dbReference type="InterPro" id="IPR030931">
    <property type="entry name" value="Group_II_RT_mat"/>
</dbReference>
<dbReference type="InterPro" id="IPR000477">
    <property type="entry name" value="RT_dom"/>
</dbReference>
<dbReference type="GO" id="GO:0003964">
    <property type="term" value="F:RNA-directed DNA polymerase activity"/>
    <property type="evidence" value="ECO:0007669"/>
    <property type="project" value="UniProtKB-KW"/>
</dbReference>
<reference evidence="11 12" key="1">
    <citation type="submission" date="2018-02" db="EMBL/GenBank/DDBJ databases">
        <authorList>
            <person name="Cohen D.B."/>
            <person name="Kent A.D."/>
        </authorList>
    </citation>
    <scope>NUCLEOTIDE SEQUENCE [LARGE SCALE GENOMIC DNA]</scope>
    <source>
        <strain evidence="11">CIP109753</strain>
    </source>
</reference>
<keyword evidence="2" id="KW-0808">Transferase</keyword>